<evidence type="ECO:0000313" key="2">
    <source>
        <dbReference type="Proteomes" id="UP000236630"/>
    </source>
</evidence>
<keyword evidence="2" id="KW-1185">Reference proteome</keyword>
<gene>
    <name evidence="1" type="ORF">CUMW_240590</name>
</gene>
<protein>
    <submittedName>
        <fullName evidence="1">Uncharacterized protein</fullName>
    </submittedName>
</protein>
<dbReference type="EMBL" id="BDQV01000472">
    <property type="protein sequence ID" value="GAY65374.1"/>
    <property type="molecule type" value="Genomic_DNA"/>
</dbReference>
<reference evidence="1 2" key="1">
    <citation type="journal article" date="2017" name="Front. Genet.">
        <title>Draft sequencing of the heterozygous diploid genome of Satsuma (Citrus unshiu Marc.) using a hybrid assembly approach.</title>
        <authorList>
            <person name="Shimizu T."/>
            <person name="Tanizawa Y."/>
            <person name="Mochizuki T."/>
            <person name="Nagasaki H."/>
            <person name="Yoshioka T."/>
            <person name="Toyoda A."/>
            <person name="Fujiyama A."/>
            <person name="Kaminuma E."/>
            <person name="Nakamura Y."/>
        </authorList>
    </citation>
    <scope>NUCLEOTIDE SEQUENCE [LARGE SCALE GENOMIC DNA]</scope>
    <source>
        <strain evidence="2">cv. Miyagawa wase</strain>
    </source>
</reference>
<sequence>MALGYAGLPRPRAFSDPPSLNLLYYFLLALTSNKSSQSNRVRYLRVACVLIPFLSSAPEDPGVPLTLRLTLN</sequence>
<dbReference type="Proteomes" id="UP000236630">
    <property type="component" value="Unassembled WGS sequence"/>
</dbReference>
<evidence type="ECO:0000313" key="1">
    <source>
        <dbReference type="EMBL" id="GAY65374.1"/>
    </source>
</evidence>
<accession>A0A2H5QL73</accession>
<dbReference type="AlphaFoldDB" id="A0A2H5QL73"/>
<organism evidence="1 2">
    <name type="scientific">Citrus unshiu</name>
    <name type="common">Satsuma mandarin</name>
    <name type="synonym">Citrus nobilis var. unshiu</name>
    <dbReference type="NCBI Taxonomy" id="55188"/>
    <lineage>
        <taxon>Eukaryota</taxon>
        <taxon>Viridiplantae</taxon>
        <taxon>Streptophyta</taxon>
        <taxon>Embryophyta</taxon>
        <taxon>Tracheophyta</taxon>
        <taxon>Spermatophyta</taxon>
        <taxon>Magnoliopsida</taxon>
        <taxon>eudicotyledons</taxon>
        <taxon>Gunneridae</taxon>
        <taxon>Pentapetalae</taxon>
        <taxon>rosids</taxon>
        <taxon>malvids</taxon>
        <taxon>Sapindales</taxon>
        <taxon>Rutaceae</taxon>
        <taxon>Aurantioideae</taxon>
        <taxon>Citrus</taxon>
    </lineage>
</organism>
<comment type="caution">
    <text evidence="1">The sequence shown here is derived from an EMBL/GenBank/DDBJ whole genome shotgun (WGS) entry which is preliminary data.</text>
</comment>
<name>A0A2H5QL73_CITUN</name>
<proteinExistence type="predicted"/>